<comment type="caution">
    <text evidence="4">The sequence shown here is derived from an EMBL/GenBank/DDBJ whole genome shotgun (WGS) entry which is preliminary data.</text>
</comment>
<evidence type="ECO:0000256" key="2">
    <source>
        <dbReference type="ARBA" id="ARBA00022801"/>
    </source>
</evidence>
<dbReference type="PRINTS" id="PR00793">
    <property type="entry name" value="PROAMNOPTASE"/>
</dbReference>
<dbReference type="AlphaFoldDB" id="X1NN52"/>
<dbReference type="Gene3D" id="3.40.50.1820">
    <property type="entry name" value="alpha/beta hydrolase"/>
    <property type="match status" value="1"/>
</dbReference>
<sequence length="253" mass="28674">SYYLKPLSRLAVERPVVFYDQLGAGRSDHPADTSLWRVDRFVEELQQVREALGLKEVHILGHSWGTMLAIDYMLTSPKGVQSLILASPALSVSRWLKDADSLLTILPDSIQEVIRKHESAGTTDSPEYQAAVLNYYKRYISRLDPWPPDLDSSFAQMNTDIYGKMWGPSEFTATGSLGTYEKADALRNIDIPILFTTGRYDEATPATVEYYHGLAPNSRMVILENSAHVTMQDEPERYVQVVREFLREVDANR</sequence>
<proteinExistence type="inferred from homology"/>
<gene>
    <name evidence="4" type="ORF">S06H3_28892</name>
</gene>
<dbReference type="PANTHER" id="PTHR43798:SF31">
    <property type="entry name" value="AB HYDROLASE SUPERFAMILY PROTEIN YCLE"/>
    <property type="match status" value="1"/>
</dbReference>
<dbReference type="SUPFAM" id="SSF53474">
    <property type="entry name" value="alpha/beta-Hydrolases"/>
    <property type="match status" value="1"/>
</dbReference>
<accession>X1NN52</accession>
<dbReference type="GO" id="GO:0008233">
    <property type="term" value="F:peptidase activity"/>
    <property type="evidence" value="ECO:0007669"/>
    <property type="project" value="InterPro"/>
</dbReference>
<dbReference type="Pfam" id="PF00561">
    <property type="entry name" value="Abhydrolase_1"/>
    <property type="match status" value="1"/>
</dbReference>
<dbReference type="GO" id="GO:0006508">
    <property type="term" value="P:proteolysis"/>
    <property type="evidence" value="ECO:0007669"/>
    <property type="project" value="InterPro"/>
</dbReference>
<feature type="domain" description="AB hydrolase-1" evidence="3">
    <location>
        <begin position="13"/>
        <end position="233"/>
    </location>
</feature>
<dbReference type="InterPro" id="IPR005945">
    <property type="entry name" value="Pro_imino_pep"/>
</dbReference>
<dbReference type="PIRSF" id="PIRSF005539">
    <property type="entry name" value="Pept_S33_TRI_F1"/>
    <property type="match status" value="1"/>
</dbReference>
<dbReference type="InterPro" id="IPR002410">
    <property type="entry name" value="Peptidase_S33"/>
</dbReference>
<dbReference type="GO" id="GO:0016020">
    <property type="term" value="C:membrane"/>
    <property type="evidence" value="ECO:0007669"/>
    <property type="project" value="TreeGrafter"/>
</dbReference>
<evidence type="ECO:0000259" key="3">
    <source>
        <dbReference type="Pfam" id="PF00561"/>
    </source>
</evidence>
<comment type="similarity">
    <text evidence="1">Belongs to the peptidase S33 family.</text>
</comment>
<evidence type="ECO:0000313" key="4">
    <source>
        <dbReference type="EMBL" id="GAI31646.1"/>
    </source>
</evidence>
<dbReference type="PANTHER" id="PTHR43798">
    <property type="entry name" value="MONOACYLGLYCEROL LIPASE"/>
    <property type="match status" value="1"/>
</dbReference>
<organism evidence="4">
    <name type="scientific">marine sediment metagenome</name>
    <dbReference type="NCBI Taxonomy" id="412755"/>
    <lineage>
        <taxon>unclassified sequences</taxon>
        <taxon>metagenomes</taxon>
        <taxon>ecological metagenomes</taxon>
    </lineage>
</organism>
<name>X1NN52_9ZZZZ</name>
<dbReference type="NCBIfam" id="TIGR01250">
    <property type="entry name" value="pro_imino_pep_2"/>
    <property type="match status" value="1"/>
</dbReference>
<dbReference type="InterPro" id="IPR029058">
    <property type="entry name" value="AB_hydrolase_fold"/>
</dbReference>
<dbReference type="EMBL" id="BARV01016896">
    <property type="protein sequence ID" value="GAI31646.1"/>
    <property type="molecule type" value="Genomic_DNA"/>
</dbReference>
<dbReference type="InterPro" id="IPR000073">
    <property type="entry name" value="AB_hydrolase_1"/>
</dbReference>
<feature type="non-terminal residue" evidence="4">
    <location>
        <position position="1"/>
    </location>
</feature>
<keyword evidence="2" id="KW-0378">Hydrolase</keyword>
<protein>
    <recommendedName>
        <fullName evidence="3">AB hydrolase-1 domain-containing protein</fullName>
    </recommendedName>
</protein>
<evidence type="ECO:0000256" key="1">
    <source>
        <dbReference type="ARBA" id="ARBA00010088"/>
    </source>
</evidence>
<reference evidence="4" key="1">
    <citation type="journal article" date="2014" name="Front. Microbiol.">
        <title>High frequency of phylogenetically diverse reductive dehalogenase-homologous genes in deep subseafloor sedimentary metagenomes.</title>
        <authorList>
            <person name="Kawai M."/>
            <person name="Futagami T."/>
            <person name="Toyoda A."/>
            <person name="Takaki Y."/>
            <person name="Nishi S."/>
            <person name="Hori S."/>
            <person name="Arai W."/>
            <person name="Tsubouchi T."/>
            <person name="Morono Y."/>
            <person name="Uchiyama I."/>
            <person name="Ito T."/>
            <person name="Fujiyama A."/>
            <person name="Inagaki F."/>
            <person name="Takami H."/>
        </authorList>
    </citation>
    <scope>NUCLEOTIDE SEQUENCE</scope>
    <source>
        <strain evidence="4">Expedition CK06-06</strain>
    </source>
</reference>
<dbReference type="InterPro" id="IPR050266">
    <property type="entry name" value="AB_hydrolase_sf"/>
</dbReference>